<dbReference type="Gene3D" id="3.10.330.10">
    <property type="match status" value="1"/>
</dbReference>
<dbReference type="EMBL" id="LFYR01001430">
    <property type="protein sequence ID" value="KMZ61804.1"/>
    <property type="molecule type" value="Genomic_DNA"/>
</dbReference>
<keyword evidence="8" id="KW-0256">Endoplasmic reticulum</keyword>
<feature type="transmembrane region" description="Helical" evidence="12">
    <location>
        <begin position="484"/>
        <end position="505"/>
    </location>
</feature>
<dbReference type="SUPFAM" id="SSF50692">
    <property type="entry name" value="ADC-like"/>
    <property type="match status" value="1"/>
</dbReference>
<evidence type="ECO:0000256" key="12">
    <source>
        <dbReference type="SAM" id="Phobius"/>
    </source>
</evidence>
<evidence type="ECO:0000256" key="3">
    <source>
        <dbReference type="ARBA" id="ARBA00012132"/>
    </source>
</evidence>
<comment type="subcellular location">
    <subcellularLocation>
        <location evidence="1">Endoplasmic reticulum membrane</location>
        <topology evidence="1">Multi-pass membrane protein</topology>
    </subcellularLocation>
</comment>
<dbReference type="Pfam" id="PF02359">
    <property type="entry name" value="CDC48_N"/>
    <property type="match status" value="1"/>
</dbReference>
<feature type="transmembrane region" description="Helical" evidence="12">
    <location>
        <begin position="517"/>
        <end position="537"/>
    </location>
</feature>
<dbReference type="PANTHER" id="PTHR13205:SF15">
    <property type="entry name" value="DOLICHOL KINASE"/>
    <property type="match status" value="1"/>
</dbReference>
<evidence type="ECO:0000313" key="14">
    <source>
        <dbReference type="EMBL" id="KMZ61804.1"/>
    </source>
</evidence>
<dbReference type="GO" id="GO:0043048">
    <property type="term" value="P:dolichyl monophosphate biosynthetic process"/>
    <property type="evidence" value="ECO:0000318"/>
    <property type="project" value="GO_Central"/>
</dbReference>
<keyword evidence="9" id="KW-0067">ATP-binding</keyword>
<evidence type="ECO:0000259" key="13">
    <source>
        <dbReference type="SMART" id="SM01073"/>
    </source>
</evidence>
<feature type="domain" description="CDC48 N-terminal subdomain" evidence="13">
    <location>
        <begin position="34"/>
        <end position="117"/>
    </location>
</feature>
<evidence type="ECO:0000256" key="2">
    <source>
        <dbReference type="ARBA" id="ARBA00010794"/>
    </source>
</evidence>
<dbReference type="InterPro" id="IPR009010">
    <property type="entry name" value="Asp_de-COase-like_dom_sf"/>
</dbReference>
<feature type="transmembrane region" description="Helical" evidence="12">
    <location>
        <begin position="585"/>
        <end position="603"/>
    </location>
</feature>
<dbReference type="PANTHER" id="PTHR13205">
    <property type="entry name" value="TRANSMEMBRANE PROTEIN 15-RELATED"/>
    <property type="match status" value="1"/>
</dbReference>
<feature type="transmembrane region" description="Helical" evidence="12">
    <location>
        <begin position="443"/>
        <end position="464"/>
    </location>
</feature>
<feature type="transmembrane region" description="Helical" evidence="12">
    <location>
        <begin position="396"/>
        <end position="415"/>
    </location>
</feature>
<dbReference type="InterPro" id="IPR003338">
    <property type="entry name" value="CDC4_N-term_subdom"/>
</dbReference>
<evidence type="ECO:0000256" key="1">
    <source>
        <dbReference type="ARBA" id="ARBA00004477"/>
    </source>
</evidence>
<keyword evidence="15" id="KW-1185">Reference proteome</keyword>
<protein>
    <recommendedName>
        <fullName evidence="3">dolichol kinase</fullName>
        <ecNumber evidence="3">2.7.1.108</ecNumber>
    </recommendedName>
</protein>
<feature type="transmembrane region" description="Helical" evidence="12">
    <location>
        <begin position="615"/>
        <end position="632"/>
    </location>
</feature>
<dbReference type="EC" id="2.7.1.108" evidence="3"/>
<keyword evidence="6" id="KW-0547">Nucleotide-binding</keyword>
<dbReference type="Proteomes" id="UP000036987">
    <property type="component" value="Unassembled WGS sequence"/>
</dbReference>
<evidence type="ECO:0000256" key="4">
    <source>
        <dbReference type="ARBA" id="ARBA00022679"/>
    </source>
</evidence>
<feature type="transmembrane region" description="Helical" evidence="12">
    <location>
        <begin position="213"/>
        <end position="230"/>
    </location>
</feature>
<dbReference type="AlphaFoldDB" id="A0A0K9NYJ0"/>
<dbReference type="InterPro" id="IPR029067">
    <property type="entry name" value="CDC48_domain_2-like_sf"/>
</dbReference>
<feature type="transmembrane region" description="Helical" evidence="12">
    <location>
        <begin position="320"/>
        <end position="345"/>
    </location>
</feature>
<proteinExistence type="inferred from homology"/>
<evidence type="ECO:0000256" key="7">
    <source>
        <dbReference type="ARBA" id="ARBA00022777"/>
    </source>
</evidence>
<dbReference type="InterPro" id="IPR032974">
    <property type="entry name" value="Polypren_kinase"/>
</dbReference>
<accession>A0A0K9NYJ0</accession>
<sequence>MVAPGESSSSAVDPKGTKRDFSTAILERKKAANRLVVDEAVNDDNSVVSMNQDTMDKLQIFRGDTILLKGKKRRDTICIALADETCEEPKIKMNKVVRSNLRVRLGDVVSVHQCEDVKYGKRVHILPIDDSIEGVTGNLFDAYLKPIDIYNGERFVVFIFVSSILYSTPFSLLYEAVGICLLAVAGFVLEVAVERCSVSFDRFSIRKGASSGIFLSTITMPAVMLSRLIQISRAIIGHVDRTEEFISMKMQFWTISTSCLGVLISIYCILQNSSKNYVSFSLSKIQNLKFNIICLVFYIGIACVSLMTESSTGFLVIIKIFWFLLHGLASVGVIWHLICTFPFCLSIGEALLVSSGLVLYYGDMTAYTLTKIRLFFLSSSKSDHLHFEEKSEISSIIQGMLFGLLLLFLFYKFFLKIEAQFIRLKPDSQVVEENRANIVWRSVIFYSTLFVMLIMIAPSWMQYIRNFEIHPILWVFNFVFSEPSKRLLLCFYWLSIICVSVLRFYKISKQSKIERILLRKYYHLVAVAMFLPAVIFQSDFLDLAFGAALAVFLILEMIRVWKIWPCWKIIDQFMNAFTDHRDSDILIISHFSLLLGCALPKWMSSGFNDRPLAPFAGILSLGIGDTMASVVGHKYGVLRCSKAGNKTIEGTAAGITSVLITCSILLSLMASTGYILSQPWLSLLLAVTISGLLEAYTTQLDNAFIPLVFYSLLCL</sequence>
<keyword evidence="11 12" id="KW-0472">Membrane</keyword>
<comment type="similarity">
    <text evidence="2">Belongs to the polyprenol kinase family.</text>
</comment>
<gene>
    <name evidence="14" type="ORF">ZOSMA_4G00930</name>
</gene>
<evidence type="ECO:0000256" key="9">
    <source>
        <dbReference type="ARBA" id="ARBA00022840"/>
    </source>
</evidence>
<dbReference type="FunFam" id="2.40.40.20:FF:000003">
    <property type="entry name" value="Transitional endoplasmic reticulum ATPase"/>
    <property type="match status" value="1"/>
</dbReference>
<organism evidence="14 15">
    <name type="scientific">Zostera marina</name>
    <name type="common">Eelgrass</name>
    <dbReference type="NCBI Taxonomy" id="29655"/>
    <lineage>
        <taxon>Eukaryota</taxon>
        <taxon>Viridiplantae</taxon>
        <taxon>Streptophyta</taxon>
        <taxon>Embryophyta</taxon>
        <taxon>Tracheophyta</taxon>
        <taxon>Spermatophyta</taxon>
        <taxon>Magnoliopsida</taxon>
        <taxon>Liliopsida</taxon>
        <taxon>Zosteraceae</taxon>
        <taxon>Zostera</taxon>
    </lineage>
</organism>
<keyword evidence="4" id="KW-0808">Transferase</keyword>
<feature type="transmembrane region" description="Helical" evidence="12">
    <location>
        <begin position="543"/>
        <end position="564"/>
    </location>
</feature>
<feature type="transmembrane region" description="Helical" evidence="12">
    <location>
        <begin position="290"/>
        <end position="308"/>
    </location>
</feature>
<dbReference type="STRING" id="29655.A0A0K9NYJ0"/>
<feature type="transmembrane region" description="Helical" evidence="12">
    <location>
        <begin position="652"/>
        <end position="674"/>
    </location>
</feature>
<name>A0A0K9NYJ0_ZOSMR</name>
<keyword evidence="5 12" id="KW-0812">Transmembrane</keyword>
<dbReference type="GO" id="GO:0005789">
    <property type="term" value="C:endoplasmic reticulum membrane"/>
    <property type="evidence" value="ECO:0000318"/>
    <property type="project" value="GO_Central"/>
</dbReference>
<evidence type="ECO:0000256" key="10">
    <source>
        <dbReference type="ARBA" id="ARBA00022989"/>
    </source>
</evidence>
<evidence type="ECO:0000256" key="5">
    <source>
        <dbReference type="ARBA" id="ARBA00022692"/>
    </source>
</evidence>
<dbReference type="GO" id="GO:0004168">
    <property type="term" value="F:dolichol kinase activity"/>
    <property type="evidence" value="ECO:0000318"/>
    <property type="project" value="GO_Central"/>
</dbReference>
<reference evidence="15" key="1">
    <citation type="journal article" date="2016" name="Nature">
        <title>The genome of the seagrass Zostera marina reveals angiosperm adaptation to the sea.</title>
        <authorList>
            <person name="Olsen J.L."/>
            <person name="Rouze P."/>
            <person name="Verhelst B."/>
            <person name="Lin Y.-C."/>
            <person name="Bayer T."/>
            <person name="Collen J."/>
            <person name="Dattolo E."/>
            <person name="De Paoli E."/>
            <person name="Dittami S."/>
            <person name="Maumus F."/>
            <person name="Michel G."/>
            <person name="Kersting A."/>
            <person name="Lauritano C."/>
            <person name="Lohaus R."/>
            <person name="Toepel M."/>
            <person name="Tonon T."/>
            <person name="Vanneste K."/>
            <person name="Amirebrahimi M."/>
            <person name="Brakel J."/>
            <person name="Bostroem C."/>
            <person name="Chovatia M."/>
            <person name="Grimwood J."/>
            <person name="Jenkins J.W."/>
            <person name="Jueterbock A."/>
            <person name="Mraz A."/>
            <person name="Stam W.T."/>
            <person name="Tice H."/>
            <person name="Bornberg-Bauer E."/>
            <person name="Green P.J."/>
            <person name="Pearson G.A."/>
            <person name="Procaccini G."/>
            <person name="Duarte C.M."/>
            <person name="Schmutz J."/>
            <person name="Reusch T.B.H."/>
            <person name="Van de Peer Y."/>
        </authorList>
    </citation>
    <scope>NUCLEOTIDE SEQUENCE [LARGE SCALE GENOMIC DNA]</scope>
    <source>
        <strain evidence="15">cv. Finnish</strain>
    </source>
</reference>
<keyword evidence="7 14" id="KW-0418">Kinase</keyword>
<evidence type="ECO:0000256" key="11">
    <source>
        <dbReference type="ARBA" id="ARBA00023136"/>
    </source>
</evidence>
<evidence type="ECO:0000256" key="6">
    <source>
        <dbReference type="ARBA" id="ARBA00022741"/>
    </source>
</evidence>
<dbReference type="SUPFAM" id="SSF54585">
    <property type="entry name" value="Cdc48 domain 2-like"/>
    <property type="match status" value="1"/>
</dbReference>
<dbReference type="OrthoDB" id="377083at2759"/>
<feature type="transmembrane region" description="Helical" evidence="12">
    <location>
        <begin position="172"/>
        <end position="193"/>
    </location>
</feature>
<dbReference type="SMART" id="SM01073">
    <property type="entry name" value="CDC48_N"/>
    <property type="match status" value="1"/>
</dbReference>
<dbReference type="Gene3D" id="2.40.40.20">
    <property type="match status" value="1"/>
</dbReference>
<comment type="caution">
    <text evidence="14">The sequence shown here is derived from an EMBL/GenBank/DDBJ whole genome shotgun (WGS) entry which is preliminary data.</text>
</comment>
<dbReference type="OMA" id="SWLAYHC"/>
<dbReference type="GO" id="GO:0005524">
    <property type="term" value="F:ATP binding"/>
    <property type="evidence" value="ECO:0007669"/>
    <property type="project" value="UniProtKB-KW"/>
</dbReference>
<feature type="transmembrane region" description="Helical" evidence="12">
    <location>
        <begin position="250"/>
        <end position="270"/>
    </location>
</feature>
<evidence type="ECO:0000313" key="15">
    <source>
        <dbReference type="Proteomes" id="UP000036987"/>
    </source>
</evidence>
<keyword evidence="10 12" id="KW-1133">Transmembrane helix</keyword>
<evidence type="ECO:0000256" key="8">
    <source>
        <dbReference type="ARBA" id="ARBA00022824"/>
    </source>
</evidence>